<dbReference type="GO" id="GO:0006952">
    <property type="term" value="P:defense response"/>
    <property type="evidence" value="ECO:0007669"/>
    <property type="project" value="UniProtKB-KW"/>
</dbReference>
<reference evidence="6" key="1">
    <citation type="journal article" date="2023" name="Plant J.">
        <title>The genome of the king protea, Protea cynaroides.</title>
        <authorList>
            <person name="Chang J."/>
            <person name="Duong T.A."/>
            <person name="Schoeman C."/>
            <person name="Ma X."/>
            <person name="Roodt D."/>
            <person name="Barker N."/>
            <person name="Li Z."/>
            <person name="Van de Peer Y."/>
            <person name="Mizrachi E."/>
        </authorList>
    </citation>
    <scope>NUCLEOTIDE SEQUENCE</scope>
    <source>
        <tissue evidence="6">Young leaves</tissue>
    </source>
</reference>
<dbReference type="FunFam" id="1.10.10.10:FF:000322">
    <property type="entry name" value="Probable disease resistance protein At1g63360"/>
    <property type="match status" value="1"/>
</dbReference>
<evidence type="ECO:0000256" key="2">
    <source>
        <dbReference type="ARBA" id="ARBA00022737"/>
    </source>
</evidence>
<dbReference type="PANTHER" id="PTHR33463">
    <property type="entry name" value="NB-ARC DOMAIN-CONTAINING PROTEIN-RELATED"/>
    <property type="match status" value="1"/>
</dbReference>
<proteinExistence type="inferred from homology"/>
<dbReference type="Gene3D" id="3.80.10.10">
    <property type="entry name" value="Ribonuclease Inhibitor"/>
    <property type="match status" value="1"/>
</dbReference>
<dbReference type="InterPro" id="IPR027417">
    <property type="entry name" value="P-loop_NTPase"/>
</dbReference>
<dbReference type="Gene3D" id="1.10.8.430">
    <property type="entry name" value="Helical domain of apoptotic protease-activating factors"/>
    <property type="match status" value="1"/>
</dbReference>
<dbReference type="GO" id="GO:0005524">
    <property type="term" value="F:ATP binding"/>
    <property type="evidence" value="ECO:0007669"/>
    <property type="project" value="UniProtKB-KW"/>
</dbReference>
<name>A0A9Q0H3K9_9MAGN</name>
<dbReference type="InterPro" id="IPR036388">
    <property type="entry name" value="WH-like_DNA-bd_sf"/>
</dbReference>
<accession>A0A9Q0H3K9</accession>
<evidence type="ECO:0000313" key="7">
    <source>
        <dbReference type="Proteomes" id="UP001141806"/>
    </source>
</evidence>
<protein>
    <recommendedName>
        <fullName evidence="5">NB-ARC domain-containing protein</fullName>
    </recommendedName>
</protein>
<organism evidence="6 7">
    <name type="scientific">Protea cynaroides</name>
    <dbReference type="NCBI Taxonomy" id="273540"/>
    <lineage>
        <taxon>Eukaryota</taxon>
        <taxon>Viridiplantae</taxon>
        <taxon>Streptophyta</taxon>
        <taxon>Embryophyta</taxon>
        <taxon>Tracheophyta</taxon>
        <taxon>Spermatophyta</taxon>
        <taxon>Magnoliopsida</taxon>
        <taxon>Proteales</taxon>
        <taxon>Proteaceae</taxon>
        <taxon>Protea</taxon>
    </lineage>
</organism>
<dbReference type="InterPro" id="IPR002182">
    <property type="entry name" value="NB-ARC"/>
</dbReference>
<keyword evidence="2" id="KW-0677">Repeat</keyword>
<dbReference type="SUPFAM" id="SSF52058">
    <property type="entry name" value="L domain-like"/>
    <property type="match status" value="1"/>
</dbReference>
<dbReference type="EMBL" id="JAMYWD010000010">
    <property type="protein sequence ID" value="KAJ4959241.1"/>
    <property type="molecule type" value="Genomic_DNA"/>
</dbReference>
<keyword evidence="4" id="KW-0547">Nucleotide-binding</keyword>
<dbReference type="FunFam" id="3.40.50.300:FF:001091">
    <property type="entry name" value="Probable disease resistance protein At1g61300"/>
    <property type="match status" value="1"/>
</dbReference>
<dbReference type="PANTHER" id="PTHR33463:SF204">
    <property type="entry name" value="NB-ARC DOMAIN-CONTAINING PROTEIN"/>
    <property type="match status" value="1"/>
</dbReference>
<feature type="domain" description="NB-ARC" evidence="5">
    <location>
        <begin position="144"/>
        <end position="291"/>
    </location>
</feature>
<dbReference type="Gene3D" id="3.40.50.300">
    <property type="entry name" value="P-loop containing nucleotide triphosphate hydrolases"/>
    <property type="match status" value="1"/>
</dbReference>
<keyword evidence="4" id="KW-0067">ATP-binding</keyword>
<dbReference type="OrthoDB" id="1658288at2759"/>
<dbReference type="GO" id="GO:0043531">
    <property type="term" value="F:ADP binding"/>
    <property type="evidence" value="ECO:0007669"/>
    <property type="project" value="InterPro"/>
</dbReference>
<evidence type="ECO:0000313" key="6">
    <source>
        <dbReference type="EMBL" id="KAJ4959241.1"/>
    </source>
</evidence>
<evidence type="ECO:0000256" key="1">
    <source>
        <dbReference type="ARBA" id="ARBA00008894"/>
    </source>
</evidence>
<keyword evidence="3" id="KW-0611">Plant defense</keyword>
<comment type="caution">
    <text evidence="6">The sequence shown here is derived from an EMBL/GenBank/DDBJ whole genome shotgun (WGS) entry which is preliminary data.</text>
</comment>
<dbReference type="InterPro" id="IPR042197">
    <property type="entry name" value="Apaf_helical"/>
</dbReference>
<evidence type="ECO:0000256" key="3">
    <source>
        <dbReference type="ARBA" id="ARBA00022821"/>
    </source>
</evidence>
<dbReference type="PRINTS" id="PR00364">
    <property type="entry name" value="DISEASERSIST"/>
</dbReference>
<dbReference type="AlphaFoldDB" id="A0A9Q0H3K9"/>
<dbReference type="SUPFAM" id="SSF52540">
    <property type="entry name" value="P-loop containing nucleoside triphosphate hydrolases"/>
    <property type="match status" value="1"/>
</dbReference>
<keyword evidence="7" id="KW-1185">Reference proteome</keyword>
<gene>
    <name evidence="6" type="ORF">NE237_026352</name>
</gene>
<dbReference type="Proteomes" id="UP001141806">
    <property type="component" value="Unassembled WGS sequence"/>
</dbReference>
<dbReference type="InterPro" id="IPR032675">
    <property type="entry name" value="LRR_dom_sf"/>
</dbReference>
<sequence length="771" mass="87031">MDIVESFATLIDKYLIAPIVLRIYILRNSSHNVREMHEKVRQLIAARNDRRQGVENAGQVMTDRGETDVHDIEVKATGIEERHRRSSCVNSWSPYTLSKKSINLKQKTSDMLNPQFDLTKPPPPESVIEIESEPTETLQPATQHVLQKIIDNLLGDPENVIIGVHGMGGVGKTTLAEKVNNHFKGNSCFEIVIMVTVSATPDVSKIQNHIGERLRLDLPKDVDRAKEKLLLALRKKKFLIILDDVWDRLELKGIAIPHLQNHNGSKILITSLYLVTCTNMGAKIKLKVEPLSTGQHVTADPIKCYAQTIDGKCQGLPLAIVTVARAMADRDGKGEWADAIREMEKSAMDLRGMKEDVFVPLKFSFDKLQDDMLRDLFLYCACFPEDSNIHESDILDYCVAEGLVDTLGSLMATMNKGEAMIRSLKIASMLEDGEYEGSVRMHNMMRELALWINSSGIDGNPKFLTRVDRSFEEAPHTKEWLEATRIFQKDTLIEKLPELGEGCPKLTTLLLRENGILTIVPETNFFQHMDHLHVLDLSFSSRLEYLPDSLSHLVNLWVLRLSWVLDLNNCYMIDQQILGSKCFDSSSKSLDLSINLRYLDVSCTKVSIPAGVISHHLLKLEDFICGKKEDLEKVLDGLEKAPFKGTRYLTLASLPKLERICVGPAPLNFFDHMVFTKGSFNNLKLTEARDCYGMEVIIEVEEENWELEGSNKNGVISPFPNLTRLTLTNLQALTDVPNCPRLKKDPLHIHNTGRLLVMEDESTQWKGKVVE</sequence>
<dbReference type="Gene3D" id="1.10.10.10">
    <property type="entry name" value="Winged helix-like DNA-binding domain superfamily/Winged helix DNA-binding domain"/>
    <property type="match status" value="1"/>
</dbReference>
<dbReference type="InterPro" id="IPR050905">
    <property type="entry name" value="Plant_NBS-LRR"/>
</dbReference>
<evidence type="ECO:0000256" key="4">
    <source>
        <dbReference type="ARBA" id="ARBA00022840"/>
    </source>
</evidence>
<comment type="similarity">
    <text evidence="1">Belongs to the disease resistance NB-LRR family.</text>
</comment>
<dbReference type="Pfam" id="PF00931">
    <property type="entry name" value="NB-ARC"/>
    <property type="match status" value="1"/>
</dbReference>
<evidence type="ECO:0000259" key="5">
    <source>
        <dbReference type="Pfam" id="PF00931"/>
    </source>
</evidence>